<reference evidence="2" key="1">
    <citation type="submission" date="2016-10" db="EMBL/GenBank/DDBJ databases">
        <authorList>
            <person name="Varghese N."/>
        </authorList>
    </citation>
    <scope>NUCLEOTIDE SEQUENCE [LARGE SCALE GENOMIC DNA]</scope>
    <source>
        <strain evidence="2">DSM 24868</strain>
    </source>
</reference>
<dbReference type="AlphaFoldDB" id="A0A1H7A4J4"/>
<name>A0A1H7A4J4_9MICO</name>
<dbReference type="RefSeq" id="WP_161786632.1">
    <property type="nucleotide sequence ID" value="NZ_BBLU01000007.1"/>
</dbReference>
<dbReference type="Gene3D" id="3.40.50.2000">
    <property type="entry name" value="Glycogen Phosphorylase B"/>
    <property type="match status" value="1"/>
</dbReference>
<evidence type="ECO:0000313" key="2">
    <source>
        <dbReference type="Proteomes" id="UP000183315"/>
    </source>
</evidence>
<dbReference type="STRING" id="1043493.SAMN05421637_2343"/>
<dbReference type="Proteomes" id="UP000183315">
    <property type="component" value="Unassembled WGS sequence"/>
</dbReference>
<dbReference type="PANTHER" id="PTHR12526:SF630">
    <property type="entry name" value="GLYCOSYLTRANSFERASE"/>
    <property type="match status" value="1"/>
</dbReference>
<dbReference type="PANTHER" id="PTHR12526">
    <property type="entry name" value="GLYCOSYLTRANSFERASE"/>
    <property type="match status" value="1"/>
</dbReference>
<dbReference type="CDD" id="cd03801">
    <property type="entry name" value="GT4_PimA-like"/>
    <property type="match status" value="1"/>
</dbReference>
<dbReference type="eggNOG" id="ENOG5033Q4G">
    <property type="taxonomic scope" value="Bacteria"/>
</dbReference>
<protein>
    <submittedName>
        <fullName evidence="1">Glycosyl transferases group 1</fullName>
    </submittedName>
</protein>
<organism evidence="1 2">
    <name type="scientific">Demequina mangrovi</name>
    <dbReference type="NCBI Taxonomy" id="1043493"/>
    <lineage>
        <taxon>Bacteria</taxon>
        <taxon>Bacillati</taxon>
        <taxon>Actinomycetota</taxon>
        <taxon>Actinomycetes</taxon>
        <taxon>Micrococcales</taxon>
        <taxon>Demequinaceae</taxon>
        <taxon>Demequina</taxon>
    </lineage>
</organism>
<dbReference type="SUPFAM" id="SSF53756">
    <property type="entry name" value="UDP-Glycosyltransferase/glycogen phosphorylase"/>
    <property type="match status" value="1"/>
</dbReference>
<dbReference type="EMBL" id="FNZI01000005">
    <property type="protein sequence ID" value="SEJ59354.1"/>
    <property type="molecule type" value="Genomic_DNA"/>
</dbReference>
<gene>
    <name evidence="1" type="ORF">SAMN05421637_2343</name>
</gene>
<dbReference type="Pfam" id="PF13692">
    <property type="entry name" value="Glyco_trans_1_4"/>
    <property type="match status" value="1"/>
</dbReference>
<keyword evidence="1" id="KW-0808">Transferase</keyword>
<accession>A0A1H7A4J4</accession>
<sequence length="877" mass="96879">MSSPDVIAFFVENRNGVRIAARLMAQLPDGVEARLVTADTEGLVTEWVSEESKRSNAFEVVNLFDGLRGVEGSNLKAELIQRLESWLNQERITRVAFFNDQSRRGRWITKAVGERPTILIQDGSLEFNFRVLTPGVKDQNWYYGTSGVSRVCVWGERNREQVLDRIPAEHPAPDIRVTGSVIHSADPELADAFDHKEAVRRRGDTGAPLSLILFDQPLGAQGKASAQDHLKAMKSVVSALNGRDRLTIKPHPSSDPALLKEIGRLPAVTVLPADVPVTREDLASYDAALTWFSTAFLDTMKAGVPIAFMSFPFLNIVMPEIKSELIRTTRSHDELHEVLTEFRQMGVFRANPAGVVPHALLRINPDVVGDVVDAILTAEPAEKLAEPVSARPTAPVVAPSGEPQVMTRAERALADLAADHGRPLKVVILGERLIQRIGVSLPAMELARHLAGTGQGEVRLVDLMEYAGIDEVLAEIRPDEVVVINSLRIFWIRPWMSALIGRLAQRGRTTFVYVHETRDVIEREHASFRKAHELMVEALKGAVVLCVSEDQRRMFKEWRVAAAYTVYNTTPGLVRGISRAPELPDGKRRRIVMVGSIQQRKGVDLFSRVAELARSESLPLDFEWIGGGSASPELYLSDAVEWSGHLSRPATMRALEAADVFFLSSSDDPMPLSAIEAVSKGLRTVTYGGVGTHEVMEGIAGYESFDLYEPREALDAILRVLESTPDYAAFDELVEMFSAEQFTARMITALSTAAPVVVEHSADPAPAAGAPRVYLERALANEDYDTARTLSRSFIRANPNPEGYRLLALSWLKAGFAPEALAILRTGHVLAENQEDYRSVAELTFNEAGMDASKINRWSASSITRRVWQLTRDRVRG</sequence>
<dbReference type="GO" id="GO:0016740">
    <property type="term" value="F:transferase activity"/>
    <property type="evidence" value="ECO:0007669"/>
    <property type="project" value="UniProtKB-KW"/>
</dbReference>
<proteinExistence type="predicted"/>
<evidence type="ECO:0000313" key="1">
    <source>
        <dbReference type="EMBL" id="SEJ59354.1"/>
    </source>
</evidence>
<keyword evidence="2" id="KW-1185">Reference proteome</keyword>